<gene>
    <name evidence="3" type="ORF">ACFO60_19695</name>
</gene>
<dbReference type="InterPro" id="IPR011894">
    <property type="entry name" value="PorC_KorC"/>
</dbReference>
<evidence type="ECO:0000259" key="2">
    <source>
        <dbReference type="Pfam" id="PF01558"/>
    </source>
</evidence>
<dbReference type="SUPFAM" id="SSF53323">
    <property type="entry name" value="Pyruvate-ferredoxin oxidoreductase, PFOR, domain III"/>
    <property type="match status" value="1"/>
</dbReference>
<dbReference type="NCBIfam" id="TIGR02175">
    <property type="entry name" value="PorC_KorC"/>
    <property type="match status" value="1"/>
</dbReference>
<name>A0ABV9CJZ0_9ACTN</name>
<sequence length="206" mass="21825">MFQIRIHGRGGQGVVTAAEMLSIAAFLEGRYAQAFPTFGSERTGAPIMAFCRIDDREIRVREPIVRPDALIVQDATLLGRPGLFAGLNPRGYVLINSARGLAELGLTGPATAFLRERLLTVPATELALKHLGRPVPNAVLLGAFSAMSGVVSLESVQAAVRQKFSGRTAERNVAAAADAHAYVLTEMALLAGPRGHAWTGLEPADA</sequence>
<dbReference type="PANTHER" id="PTHR43366">
    <property type="entry name" value="PYRUVATE SYNTHASE SUBUNIT PORC"/>
    <property type="match status" value="1"/>
</dbReference>
<keyword evidence="4" id="KW-1185">Reference proteome</keyword>
<dbReference type="EMBL" id="JBHSFP010000012">
    <property type="protein sequence ID" value="MFC4533007.1"/>
    <property type="molecule type" value="Genomic_DNA"/>
</dbReference>
<comment type="caution">
    <text evidence="3">The sequence shown here is derived from an EMBL/GenBank/DDBJ whole genome shotgun (WGS) entry which is preliminary data.</text>
</comment>
<organism evidence="3 4">
    <name type="scientific">Sphaerisporangium dianthi</name>
    <dbReference type="NCBI Taxonomy" id="1436120"/>
    <lineage>
        <taxon>Bacteria</taxon>
        <taxon>Bacillati</taxon>
        <taxon>Actinomycetota</taxon>
        <taxon>Actinomycetes</taxon>
        <taxon>Streptosporangiales</taxon>
        <taxon>Streptosporangiaceae</taxon>
        <taxon>Sphaerisporangium</taxon>
    </lineage>
</organism>
<protein>
    <submittedName>
        <fullName evidence="3">2-oxoacid:acceptor oxidoreductase family protein</fullName>
    </submittedName>
</protein>
<keyword evidence="1" id="KW-0560">Oxidoreductase</keyword>
<dbReference type="RefSeq" id="WP_380841951.1">
    <property type="nucleotide sequence ID" value="NZ_JBHSFP010000012.1"/>
</dbReference>
<dbReference type="Proteomes" id="UP001596004">
    <property type="component" value="Unassembled WGS sequence"/>
</dbReference>
<dbReference type="Gene3D" id="3.40.920.10">
    <property type="entry name" value="Pyruvate-ferredoxin oxidoreductase, PFOR, domain III"/>
    <property type="match status" value="1"/>
</dbReference>
<dbReference type="InterPro" id="IPR019752">
    <property type="entry name" value="Pyrv/ketoisovalerate_OxRed_cat"/>
</dbReference>
<proteinExistence type="predicted"/>
<evidence type="ECO:0000256" key="1">
    <source>
        <dbReference type="ARBA" id="ARBA00023002"/>
    </source>
</evidence>
<evidence type="ECO:0000313" key="4">
    <source>
        <dbReference type="Proteomes" id="UP001596004"/>
    </source>
</evidence>
<dbReference type="InterPro" id="IPR051626">
    <property type="entry name" value="Oxidoreductase_gamma_subunit"/>
</dbReference>
<dbReference type="PANTHER" id="PTHR43366:SF1">
    <property type="entry name" value="PYRUVATE SYNTHASE SUBUNIT PORC"/>
    <property type="match status" value="1"/>
</dbReference>
<dbReference type="InterPro" id="IPR002869">
    <property type="entry name" value="Pyrv_flavodox_OxRed_cen"/>
</dbReference>
<accession>A0ABV9CJZ0</accession>
<evidence type="ECO:0000313" key="3">
    <source>
        <dbReference type="EMBL" id="MFC4533007.1"/>
    </source>
</evidence>
<dbReference type="Pfam" id="PF01558">
    <property type="entry name" value="POR"/>
    <property type="match status" value="1"/>
</dbReference>
<reference evidence="4" key="1">
    <citation type="journal article" date="2019" name="Int. J. Syst. Evol. Microbiol.">
        <title>The Global Catalogue of Microorganisms (GCM) 10K type strain sequencing project: providing services to taxonomists for standard genome sequencing and annotation.</title>
        <authorList>
            <consortium name="The Broad Institute Genomics Platform"/>
            <consortium name="The Broad Institute Genome Sequencing Center for Infectious Disease"/>
            <person name="Wu L."/>
            <person name="Ma J."/>
        </authorList>
    </citation>
    <scope>NUCLEOTIDE SEQUENCE [LARGE SCALE GENOMIC DNA]</scope>
    <source>
        <strain evidence="4">CGMCC 4.7132</strain>
    </source>
</reference>
<feature type="domain" description="Pyruvate/ketoisovalerate oxidoreductase catalytic" evidence="2">
    <location>
        <begin position="10"/>
        <end position="179"/>
    </location>
</feature>